<dbReference type="Proteomes" id="UP000321574">
    <property type="component" value="Unassembled WGS sequence"/>
</dbReference>
<organism evidence="1 2">
    <name type="scientific">Cerasibacillus terrae</name>
    <dbReference type="NCBI Taxonomy" id="2498845"/>
    <lineage>
        <taxon>Bacteria</taxon>
        <taxon>Bacillati</taxon>
        <taxon>Bacillota</taxon>
        <taxon>Bacilli</taxon>
        <taxon>Bacillales</taxon>
        <taxon>Bacillaceae</taxon>
        <taxon>Cerasibacillus</taxon>
    </lineage>
</organism>
<comment type="caution">
    <text evidence="1">The sequence shown here is derived from an EMBL/GenBank/DDBJ whole genome shotgun (WGS) entry which is preliminary data.</text>
</comment>
<gene>
    <name evidence="1" type="ORF">FHP05_13110</name>
</gene>
<proteinExistence type="predicted"/>
<evidence type="ECO:0000313" key="2">
    <source>
        <dbReference type="Proteomes" id="UP000321574"/>
    </source>
</evidence>
<sequence>MKQPPFSKDGNDWKKQTFYEGNIEANIWSYEFSGPEERKEIIRKLEISSQFNMKYKGLRQFYGDELIAYKEKVGSNKHANDFLRVISSHLTDNFEDNQLTSWKDCLPPFWEELIFTHFPNVMYISKQRKQSVIFLSQLNKFIKWLDYRVGTSWHQTIKQYTIEASEKLVYCEKLLNYLFLLEHPTIYKNDWNIEDELIRSKNKLDSLATFHGSIFQVKEVYDEYILITDINNLRDYEITGTLTEVINPGILLHGGIGKEDDNDFLWEWSLTEGVYPGRAKKYINFI</sequence>
<accession>A0A5C8NKK9</accession>
<evidence type="ECO:0000313" key="1">
    <source>
        <dbReference type="EMBL" id="TXL61626.1"/>
    </source>
</evidence>
<dbReference type="RefSeq" id="WP_147669033.1">
    <property type="nucleotide sequence ID" value="NZ_VDUW01000011.1"/>
</dbReference>
<protein>
    <submittedName>
        <fullName evidence="1">Uncharacterized protein</fullName>
    </submittedName>
</protein>
<reference evidence="1 2" key="1">
    <citation type="submission" date="2019-06" db="EMBL/GenBank/DDBJ databases">
        <title>Cerasibacillus sp. nov., isolated from maize field.</title>
        <authorList>
            <person name="Lin S.-Y."/>
            <person name="Tsai C.-F."/>
            <person name="Young C.-C."/>
        </authorList>
    </citation>
    <scope>NUCLEOTIDE SEQUENCE [LARGE SCALE GENOMIC DNA]</scope>
    <source>
        <strain evidence="1 2">CC-CFT480</strain>
    </source>
</reference>
<keyword evidence="2" id="KW-1185">Reference proteome</keyword>
<dbReference type="AlphaFoldDB" id="A0A5C8NKK9"/>
<name>A0A5C8NKK9_9BACI</name>
<dbReference type="OrthoDB" id="2797634at2"/>
<dbReference type="EMBL" id="VDUW01000011">
    <property type="protein sequence ID" value="TXL61626.1"/>
    <property type="molecule type" value="Genomic_DNA"/>
</dbReference>